<keyword evidence="2" id="KW-1185">Reference proteome</keyword>
<dbReference type="EMBL" id="CAJJDN010000010">
    <property type="protein sequence ID" value="CAD8056063.1"/>
    <property type="molecule type" value="Genomic_DNA"/>
</dbReference>
<organism evidence="1 2">
    <name type="scientific">Paramecium sonneborni</name>
    <dbReference type="NCBI Taxonomy" id="65129"/>
    <lineage>
        <taxon>Eukaryota</taxon>
        <taxon>Sar</taxon>
        <taxon>Alveolata</taxon>
        <taxon>Ciliophora</taxon>
        <taxon>Intramacronucleata</taxon>
        <taxon>Oligohymenophorea</taxon>
        <taxon>Peniculida</taxon>
        <taxon>Parameciidae</taxon>
        <taxon>Paramecium</taxon>
    </lineage>
</organism>
<gene>
    <name evidence="1" type="ORF">PSON_ATCC_30995.1.T0100046</name>
</gene>
<dbReference type="AlphaFoldDB" id="A0A8S1KR24"/>
<comment type="caution">
    <text evidence="1">The sequence shown here is derived from an EMBL/GenBank/DDBJ whole genome shotgun (WGS) entry which is preliminary data.</text>
</comment>
<evidence type="ECO:0000313" key="2">
    <source>
        <dbReference type="Proteomes" id="UP000692954"/>
    </source>
</evidence>
<sequence length="219" mass="26203">MLLIGSKIKTNELTANQQLNCQQSRQVTKDCKSSHQLHRRYSTNSAIYQEVFKNENNYSKQIKSLLHTRFYNLHQLFKRKQYIPVNIKQVNKPFENVVTNQFSTTQSYLGQKKKKLNTREWHKVNYDKFRYLSREGSIEKLVTTNRNQNIQPCLQISQINKQQRSVSQMNNQRTESYNYLNNERCKSKRSNSLQKENLIIFLIDENQHNQKQDRIAQII</sequence>
<evidence type="ECO:0000313" key="1">
    <source>
        <dbReference type="EMBL" id="CAD8056063.1"/>
    </source>
</evidence>
<name>A0A8S1KR24_9CILI</name>
<accession>A0A8S1KR24</accession>
<dbReference type="OrthoDB" id="300462at2759"/>
<protein>
    <submittedName>
        <fullName evidence="1">Uncharacterized protein</fullName>
    </submittedName>
</protein>
<reference evidence="1" key="1">
    <citation type="submission" date="2021-01" db="EMBL/GenBank/DDBJ databases">
        <authorList>
            <consortium name="Genoscope - CEA"/>
            <person name="William W."/>
        </authorList>
    </citation>
    <scope>NUCLEOTIDE SEQUENCE</scope>
</reference>
<dbReference type="Proteomes" id="UP000692954">
    <property type="component" value="Unassembled WGS sequence"/>
</dbReference>
<proteinExistence type="predicted"/>